<reference evidence="1" key="1">
    <citation type="submission" date="2018-06" db="EMBL/GenBank/DDBJ databases">
        <authorList>
            <person name="Zhirakovskaya E."/>
        </authorList>
    </citation>
    <scope>NUCLEOTIDE SEQUENCE</scope>
</reference>
<dbReference type="NCBIfam" id="NF004393">
    <property type="entry name" value="PRK05751.1-4"/>
    <property type="match status" value="1"/>
</dbReference>
<evidence type="ECO:0000313" key="1">
    <source>
        <dbReference type="EMBL" id="VAW33490.1"/>
    </source>
</evidence>
<protein>
    <submittedName>
        <fullName evidence="1">Protein-export protein SecB (Maintains pre-export unfolded state)</fullName>
    </submittedName>
</protein>
<dbReference type="PANTHER" id="PTHR36918:SF1">
    <property type="entry name" value="PROTEIN-EXPORT PROTEIN SECB"/>
    <property type="match status" value="1"/>
</dbReference>
<dbReference type="PRINTS" id="PR01594">
    <property type="entry name" value="SECBCHAPRONE"/>
</dbReference>
<dbReference type="GO" id="GO:0051082">
    <property type="term" value="F:unfolded protein binding"/>
    <property type="evidence" value="ECO:0007669"/>
    <property type="project" value="InterPro"/>
</dbReference>
<dbReference type="PANTHER" id="PTHR36918">
    <property type="match status" value="1"/>
</dbReference>
<dbReference type="GO" id="GO:0051262">
    <property type="term" value="P:protein tetramerization"/>
    <property type="evidence" value="ECO:0007669"/>
    <property type="project" value="InterPro"/>
</dbReference>
<name>A0A3B0UXL5_9ZZZZ</name>
<dbReference type="Pfam" id="PF02556">
    <property type="entry name" value="SecB"/>
    <property type="match status" value="1"/>
</dbReference>
<accession>A0A3B0UXL5</accession>
<sequence length="167" mass="18639">MAEENKTAAPQAANTQNTDNAPVMSLQKLYVKDVSFETPNAPDIFNEKGQPEIKMNLNQKVKQIAEGTYEIVLAVTVTCKILEKTAYLVEVHQAGIFSLKNFEEKVLHLTLGSYCPNVLFPYARQMVSDLVMNGGFQPLLLQPVNFDQLYAQQMQQAQAQAETATKQ</sequence>
<dbReference type="SUPFAM" id="SSF54611">
    <property type="entry name" value="SecB-like"/>
    <property type="match status" value="1"/>
</dbReference>
<dbReference type="Gene3D" id="3.10.420.10">
    <property type="entry name" value="SecB-like"/>
    <property type="match status" value="1"/>
</dbReference>
<dbReference type="AlphaFoldDB" id="A0A3B0UXL5"/>
<dbReference type="EMBL" id="UOEW01000034">
    <property type="protein sequence ID" value="VAW33490.1"/>
    <property type="molecule type" value="Genomic_DNA"/>
</dbReference>
<dbReference type="HAMAP" id="MF_00821">
    <property type="entry name" value="SecB"/>
    <property type="match status" value="1"/>
</dbReference>
<dbReference type="NCBIfam" id="NF004392">
    <property type="entry name" value="PRK05751.1-3"/>
    <property type="match status" value="1"/>
</dbReference>
<dbReference type="NCBIfam" id="TIGR00809">
    <property type="entry name" value="secB"/>
    <property type="match status" value="1"/>
</dbReference>
<organism evidence="1">
    <name type="scientific">hydrothermal vent metagenome</name>
    <dbReference type="NCBI Taxonomy" id="652676"/>
    <lineage>
        <taxon>unclassified sequences</taxon>
        <taxon>metagenomes</taxon>
        <taxon>ecological metagenomes</taxon>
    </lineage>
</organism>
<gene>
    <name evidence="1" type="ORF">MNBD_GAMMA01-1075</name>
</gene>
<dbReference type="InterPro" id="IPR003708">
    <property type="entry name" value="SecB"/>
</dbReference>
<proteinExistence type="inferred from homology"/>
<dbReference type="InterPro" id="IPR035958">
    <property type="entry name" value="SecB-like_sf"/>
</dbReference>
<dbReference type="GO" id="GO:0015031">
    <property type="term" value="P:protein transport"/>
    <property type="evidence" value="ECO:0007669"/>
    <property type="project" value="InterPro"/>
</dbReference>